<feature type="compositionally biased region" description="Polar residues" evidence="1">
    <location>
        <begin position="1"/>
        <end position="11"/>
    </location>
</feature>
<feature type="region of interest" description="Disordered" evidence="1">
    <location>
        <begin position="1"/>
        <end position="25"/>
    </location>
</feature>
<feature type="region of interest" description="Disordered" evidence="1">
    <location>
        <begin position="58"/>
        <end position="82"/>
    </location>
</feature>
<organism evidence="2 3">
    <name type="scientific">Striga asiatica</name>
    <name type="common">Asiatic witchweed</name>
    <name type="synonym">Buchnera asiatica</name>
    <dbReference type="NCBI Taxonomy" id="4170"/>
    <lineage>
        <taxon>Eukaryota</taxon>
        <taxon>Viridiplantae</taxon>
        <taxon>Streptophyta</taxon>
        <taxon>Embryophyta</taxon>
        <taxon>Tracheophyta</taxon>
        <taxon>Spermatophyta</taxon>
        <taxon>Magnoliopsida</taxon>
        <taxon>eudicotyledons</taxon>
        <taxon>Gunneridae</taxon>
        <taxon>Pentapetalae</taxon>
        <taxon>asterids</taxon>
        <taxon>lamiids</taxon>
        <taxon>Lamiales</taxon>
        <taxon>Orobanchaceae</taxon>
        <taxon>Buchnereae</taxon>
        <taxon>Striga</taxon>
    </lineage>
</organism>
<accession>A0A5A7Q604</accession>
<sequence>MIALSGSQPRLCSQARDGSPPDPFTPLEITVVRAASPRSGFMGPSIRFGSWSLNRQRTFSTRTSRQSSGPRAPGHTSSRTCRLPHDRTLPSCSACSPSNTCSSYSAAAVLMGQSNWVETIDERNRVWVEILDFVGAVSQLTRSPESDHAERGEKRGGGCACRRRCRAGG</sequence>
<feature type="compositionally biased region" description="Low complexity" evidence="1">
    <location>
        <begin position="58"/>
        <end position="68"/>
    </location>
</feature>
<protein>
    <submittedName>
        <fullName evidence="2">Stress-inducible protein</fullName>
    </submittedName>
</protein>
<name>A0A5A7Q604_STRAF</name>
<keyword evidence="3" id="KW-1185">Reference proteome</keyword>
<dbReference type="AlphaFoldDB" id="A0A5A7Q604"/>
<dbReference type="Proteomes" id="UP000325081">
    <property type="component" value="Unassembled WGS sequence"/>
</dbReference>
<evidence type="ECO:0000313" key="3">
    <source>
        <dbReference type="Proteomes" id="UP000325081"/>
    </source>
</evidence>
<comment type="caution">
    <text evidence="2">The sequence shown here is derived from an EMBL/GenBank/DDBJ whole genome shotgun (WGS) entry which is preliminary data.</text>
</comment>
<gene>
    <name evidence="2" type="ORF">STAS_17362</name>
</gene>
<evidence type="ECO:0000313" key="2">
    <source>
        <dbReference type="EMBL" id="GER40679.1"/>
    </source>
</evidence>
<reference evidence="3" key="1">
    <citation type="journal article" date="2019" name="Curr. Biol.">
        <title>Genome Sequence of Striga asiatica Provides Insight into the Evolution of Plant Parasitism.</title>
        <authorList>
            <person name="Yoshida S."/>
            <person name="Kim S."/>
            <person name="Wafula E.K."/>
            <person name="Tanskanen J."/>
            <person name="Kim Y.M."/>
            <person name="Honaas L."/>
            <person name="Yang Z."/>
            <person name="Spallek T."/>
            <person name="Conn C.E."/>
            <person name="Ichihashi Y."/>
            <person name="Cheong K."/>
            <person name="Cui S."/>
            <person name="Der J.P."/>
            <person name="Gundlach H."/>
            <person name="Jiao Y."/>
            <person name="Hori C."/>
            <person name="Ishida J.K."/>
            <person name="Kasahara H."/>
            <person name="Kiba T."/>
            <person name="Kim M.S."/>
            <person name="Koo N."/>
            <person name="Laohavisit A."/>
            <person name="Lee Y.H."/>
            <person name="Lumba S."/>
            <person name="McCourt P."/>
            <person name="Mortimer J.C."/>
            <person name="Mutuku J.M."/>
            <person name="Nomura T."/>
            <person name="Sasaki-Sekimoto Y."/>
            <person name="Seto Y."/>
            <person name="Wang Y."/>
            <person name="Wakatake T."/>
            <person name="Sakakibara H."/>
            <person name="Demura T."/>
            <person name="Yamaguchi S."/>
            <person name="Yoneyama K."/>
            <person name="Manabe R.I."/>
            <person name="Nelson D.C."/>
            <person name="Schulman A.H."/>
            <person name="Timko M.P."/>
            <person name="dePamphilis C.W."/>
            <person name="Choi D."/>
            <person name="Shirasu K."/>
        </authorList>
    </citation>
    <scope>NUCLEOTIDE SEQUENCE [LARGE SCALE GENOMIC DNA]</scope>
    <source>
        <strain evidence="3">cv. UVA1</strain>
    </source>
</reference>
<dbReference type="EMBL" id="BKCP01005960">
    <property type="protein sequence ID" value="GER40679.1"/>
    <property type="molecule type" value="Genomic_DNA"/>
</dbReference>
<evidence type="ECO:0000256" key="1">
    <source>
        <dbReference type="SAM" id="MobiDB-lite"/>
    </source>
</evidence>
<proteinExistence type="predicted"/>